<comment type="caution">
    <text evidence="1">The sequence shown here is derived from an EMBL/GenBank/DDBJ whole genome shotgun (WGS) entry which is preliminary data.</text>
</comment>
<dbReference type="Proteomes" id="UP000027850">
    <property type="component" value="Unassembled WGS sequence"/>
</dbReference>
<gene>
    <name evidence="1" type="ORF">M091_0330</name>
</gene>
<proteinExistence type="predicted"/>
<sequence>MRIEGDMYDRLLGTVMARHPFEKLPHGFIRAKTPVFGIAKEMRGEDFRSAFIDLVLVVGQCAV</sequence>
<reference evidence="1 2" key="1">
    <citation type="submission" date="2014-04" db="EMBL/GenBank/DDBJ databases">
        <authorList>
            <person name="Sears C."/>
            <person name="Carroll K."/>
            <person name="Sack B.R."/>
            <person name="Qadri F."/>
            <person name="Myers L.L."/>
            <person name="Chung G.-T."/>
            <person name="Escheverria P."/>
            <person name="Fraser C.M."/>
            <person name="Sadzewicz L."/>
            <person name="Shefchek K.A."/>
            <person name="Tallon L."/>
            <person name="Das S.P."/>
            <person name="Daugherty S."/>
            <person name="Mongodin E.F."/>
        </authorList>
    </citation>
    <scope>NUCLEOTIDE SEQUENCE [LARGE SCALE GENOMIC DNA]</scope>
    <source>
        <strain evidence="1 2">3776 D15 i</strain>
    </source>
</reference>
<accession>A0AB34L8P4</accession>
<dbReference type="AlphaFoldDB" id="A0AB34L8P4"/>
<protein>
    <submittedName>
        <fullName evidence="1">Uncharacterized protein</fullName>
    </submittedName>
</protein>
<name>A0AB34L8P4_PARDI</name>
<dbReference type="EMBL" id="JNHK01000088">
    <property type="protein sequence ID" value="KDS37771.1"/>
    <property type="molecule type" value="Genomic_DNA"/>
</dbReference>
<evidence type="ECO:0000313" key="1">
    <source>
        <dbReference type="EMBL" id="KDS37771.1"/>
    </source>
</evidence>
<organism evidence="1 2">
    <name type="scientific">Parabacteroides distasonis str. 3776 D15 i</name>
    <dbReference type="NCBI Taxonomy" id="1339342"/>
    <lineage>
        <taxon>Bacteria</taxon>
        <taxon>Pseudomonadati</taxon>
        <taxon>Bacteroidota</taxon>
        <taxon>Bacteroidia</taxon>
        <taxon>Bacteroidales</taxon>
        <taxon>Tannerellaceae</taxon>
        <taxon>Parabacteroides</taxon>
    </lineage>
</organism>
<evidence type="ECO:0000313" key="2">
    <source>
        <dbReference type="Proteomes" id="UP000027850"/>
    </source>
</evidence>